<evidence type="ECO:0000259" key="5">
    <source>
        <dbReference type="PROSITE" id="PS50853"/>
    </source>
</evidence>
<feature type="domain" description="Fibronectin type-III" evidence="5">
    <location>
        <begin position="376"/>
        <end position="458"/>
    </location>
</feature>
<dbReference type="Gene3D" id="3.40.50.1820">
    <property type="entry name" value="alpha/beta hydrolase"/>
    <property type="match status" value="1"/>
</dbReference>
<evidence type="ECO:0000256" key="2">
    <source>
        <dbReference type="ARBA" id="ARBA00022801"/>
    </source>
</evidence>
<dbReference type="Pfam" id="PF10503">
    <property type="entry name" value="Esterase_PHB"/>
    <property type="match status" value="1"/>
</dbReference>
<dbReference type="RefSeq" id="WP_311039337.1">
    <property type="nucleotide sequence ID" value="NZ_CP117522.1"/>
</dbReference>
<dbReference type="InterPro" id="IPR003961">
    <property type="entry name" value="FN3_dom"/>
</dbReference>
<dbReference type="InterPro" id="IPR006311">
    <property type="entry name" value="TAT_signal"/>
</dbReference>
<dbReference type="SUPFAM" id="SSF53474">
    <property type="entry name" value="alpha/beta-Hydrolases"/>
    <property type="match status" value="2"/>
</dbReference>
<protein>
    <submittedName>
        <fullName evidence="6">PHB depolymerase family esterase</fullName>
    </submittedName>
</protein>
<dbReference type="InterPro" id="IPR013783">
    <property type="entry name" value="Ig-like_fold"/>
</dbReference>
<dbReference type="EMBL" id="CP117522">
    <property type="protein sequence ID" value="WNF01000.1"/>
    <property type="molecule type" value="Genomic_DNA"/>
</dbReference>
<keyword evidence="7" id="KW-1185">Reference proteome</keyword>
<dbReference type="PROSITE" id="PS50853">
    <property type="entry name" value="FN3"/>
    <property type="match status" value="1"/>
</dbReference>
<dbReference type="SUPFAM" id="SSF49265">
    <property type="entry name" value="Fibronectin type III"/>
    <property type="match status" value="1"/>
</dbReference>
<dbReference type="InterPro" id="IPR050955">
    <property type="entry name" value="Plant_Biomass_Hydrol_Est"/>
</dbReference>
<dbReference type="Gene3D" id="2.60.40.10">
    <property type="entry name" value="Immunoglobulins"/>
    <property type="match status" value="1"/>
</dbReference>
<evidence type="ECO:0000313" key="6">
    <source>
        <dbReference type="EMBL" id="WNF01000.1"/>
    </source>
</evidence>
<dbReference type="PANTHER" id="PTHR43037">
    <property type="entry name" value="UNNAMED PRODUCT-RELATED"/>
    <property type="match status" value="1"/>
</dbReference>
<dbReference type="InterPro" id="IPR010126">
    <property type="entry name" value="Esterase_phb"/>
</dbReference>
<keyword evidence="1" id="KW-0732">Signal</keyword>
<evidence type="ECO:0000256" key="4">
    <source>
        <dbReference type="ARBA" id="ARBA00023326"/>
    </source>
</evidence>
<keyword evidence="4" id="KW-0624">Polysaccharide degradation</keyword>
<name>A0ABY9V7X5_9ACTN</name>
<dbReference type="InterPro" id="IPR036116">
    <property type="entry name" value="FN3_sf"/>
</dbReference>
<dbReference type="NCBIfam" id="TIGR01840">
    <property type="entry name" value="esterase_phb"/>
    <property type="match status" value="1"/>
</dbReference>
<dbReference type="CDD" id="cd00063">
    <property type="entry name" value="FN3"/>
    <property type="match status" value="1"/>
</dbReference>
<dbReference type="SMART" id="SM00060">
    <property type="entry name" value="FN3"/>
    <property type="match status" value="1"/>
</dbReference>
<evidence type="ECO:0000313" key="7">
    <source>
        <dbReference type="Proteomes" id="UP001305606"/>
    </source>
</evidence>
<keyword evidence="2" id="KW-0378">Hydrolase</keyword>
<dbReference type="PANTHER" id="PTHR43037:SF1">
    <property type="entry name" value="BLL1128 PROTEIN"/>
    <property type="match status" value="1"/>
</dbReference>
<keyword evidence="3" id="KW-0326">Glycosidase</keyword>
<sequence>MQPPPFRGILTPLFPLSSSPPVGSLSRPGRRGVLTRLVAVVALVLGAALLGPAPTAHAAAGLTKPGLTKADLTKVADFGTNPGRLNMYVYRPASLPAEPAVVFALHGCTQDAQGYADNSGLLSFADRYGFLLVFAETTSSNNANRCFNWFQSSDNRRGQGEAASIRQMAAHTVSAYGADPQRTYITGLSAGGAMTSVMLATYPDVFQAGAVVAGLPFGCATDVSSAYLCMNPGTDLTADQWARRVRDGYPSWSGPWPRVAIWHGDKDTTVAPRNADELRDQWTAVHGVSQTPDRTSVIGPNSTRHEEYLAADGSVAVEVNRVPGIGHGTPVDPGTGAQQCGSTGAAYFLDSICSSYWITQFFGLSGSASDPGSLPAPSGLAATGATDTTISLTWKPVDGATDYAVHRDGAQITTSATTSYTDTGLRAGTSHTYAVAARDADGKAGPLSGAVTAQTTGATAVCWTAGNYAHVQAGRATTSAGYTYAKGSGQNMGLYNTFVTTTLKESPTGYFTVANDTCP</sequence>
<dbReference type="PROSITE" id="PS51318">
    <property type="entry name" value="TAT"/>
    <property type="match status" value="1"/>
</dbReference>
<dbReference type="Pfam" id="PF00041">
    <property type="entry name" value="fn3"/>
    <property type="match status" value="1"/>
</dbReference>
<reference evidence="6 7" key="1">
    <citation type="submission" date="2023-02" db="EMBL/GenBank/DDBJ databases">
        <title>Streptomyces sp. SCA4-21 with antifungal activity against Fusarium oxysporum f. sp. cubense, Streptomyces sp. SCA2-17 with antifungal activity against Fusarium oxysporum f. sp. cubense.</title>
        <authorList>
            <person name="Qi D."/>
        </authorList>
    </citation>
    <scope>NUCLEOTIDE SEQUENCE [LARGE SCALE GENOMIC DNA]</scope>
    <source>
        <strain evidence="6 7">SCA4-21</strain>
    </source>
</reference>
<keyword evidence="4" id="KW-0119">Carbohydrate metabolism</keyword>
<evidence type="ECO:0000256" key="1">
    <source>
        <dbReference type="ARBA" id="ARBA00022729"/>
    </source>
</evidence>
<accession>A0ABY9V7X5</accession>
<dbReference type="Proteomes" id="UP001305606">
    <property type="component" value="Chromosome"/>
</dbReference>
<evidence type="ECO:0000256" key="3">
    <source>
        <dbReference type="ARBA" id="ARBA00023295"/>
    </source>
</evidence>
<proteinExistence type="predicted"/>
<gene>
    <name evidence="6" type="ORF">PS467_39510</name>
</gene>
<dbReference type="InterPro" id="IPR029058">
    <property type="entry name" value="AB_hydrolase_fold"/>
</dbReference>
<organism evidence="6 7">
    <name type="scientific">Streptomyces luomodiensis</name>
    <dbReference type="NCBI Taxonomy" id="3026192"/>
    <lineage>
        <taxon>Bacteria</taxon>
        <taxon>Bacillati</taxon>
        <taxon>Actinomycetota</taxon>
        <taxon>Actinomycetes</taxon>
        <taxon>Kitasatosporales</taxon>
        <taxon>Streptomycetaceae</taxon>
        <taxon>Streptomyces</taxon>
    </lineage>
</organism>